<accession>A0A7C4CDT3</accession>
<gene>
    <name evidence="2" type="ORF">ENT77_05295</name>
</gene>
<dbReference type="EMBL" id="DSZY01000026">
    <property type="protein sequence ID" value="HGU40594.1"/>
    <property type="molecule type" value="Genomic_DNA"/>
</dbReference>
<reference evidence="2" key="1">
    <citation type="journal article" date="2020" name="mSystems">
        <title>Genome- and Community-Level Interaction Insights into Carbon Utilization and Element Cycling Functions of Hydrothermarchaeota in Hydrothermal Sediment.</title>
        <authorList>
            <person name="Zhou Z."/>
            <person name="Liu Y."/>
            <person name="Xu W."/>
            <person name="Pan J."/>
            <person name="Luo Z.H."/>
            <person name="Li M."/>
        </authorList>
    </citation>
    <scope>NUCLEOTIDE SEQUENCE [LARGE SCALE GENOMIC DNA]</scope>
    <source>
        <strain evidence="2">SpSt-609</strain>
    </source>
</reference>
<dbReference type="AlphaFoldDB" id="A0A7C4CDT3"/>
<proteinExistence type="predicted"/>
<keyword evidence="1" id="KW-0472">Membrane</keyword>
<feature type="transmembrane region" description="Helical" evidence="1">
    <location>
        <begin position="12"/>
        <end position="31"/>
    </location>
</feature>
<keyword evidence="1" id="KW-1133">Transmembrane helix</keyword>
<sequence>MKSKVVKRETLLMFFDFANLLIVLLNFLLIFLTSKFGVLNILLYAASVLMFTLTRHSVTEGLLFAIFYPFSTILLVKTKEAEIEDYFSVPIPEEKEVKFEDSIINSLPIKALLVVGSVNEKKLIAKNLVKFIIHGIRIEENMKYLKTLLRDPHLDVVLYASQAMEDIENYFEEKIARLRNTRSLEFCLSLYYYLRTGIPKGLLKQRLEDILLNNLNSCPKTWQYYEMMFYLTKDEEYLLTGYKKFGYLWMLRRYILEKINNGEYEIVRELIKNCRDLSRKDLREFLGENG</sequence>
<name>A0A7C4CDT3_9BACT</name>
<feature type="transmembrane region" description="Helical" evidence="1">
    <location>
        <begin position="37"/>
        <end position="54"/>
    </location>
</feature>
<comment type="caution">
    <text evidence="2">The sequence shown here is derived from an EMBL/GenBank/DDBJ whole genome shotgun (WGS) entry which is preliminary data.</text>
</comment>
<protein>
    <submittedName>
        <fullName evidence="2">Uncharacterized protein</fullName>
    </submittedName>
</protein>
<evidence type="ECO:0000256" key="1">
    <source>
        <dbReference type="SAM" id="Phobius"/>
    </source>
</evidence>
<organism evidence="2">
    <name type="scientific">Fervidobacterium thailandense</name>
    <dbReference type="NCBI Taxonomy" id="1008305"/>
    <lineage>
        <taxon>Bacteria</taxon>
        <taxon>Thermotogati</taxon>
        <taxon>Thermotogota</taxon>
        <taxon>Thermotogae</taxon>
        <taxon>Thermotogales</taxon>
        <taxon>Fervidobacteriaceae</taxon>
        <taxon>Fervidobacterium</taxon>
    </lineage>
</organism>
<keyword evidence="1" id="KW-0812">Transmembrane</keyword>
<evidence type="ECO:0000313" key="2">
    <source>
        <dbReference type="EMBL" id="HGU40594.1"/>
    </source>
</evidence>